<dbReference type="InterPro" id="IPR029149">
    <property type="entry name" value="Creatin/AminoP/Spt16_N"/>
</dbReference>
<dbReference type="GO" id="GO:0030145">
    <property type="term" value="F:manganese ion binding"/>
    <property type="evidence" value="ECO:0007669"/>
    <property type="project" value="InterPro"/>
</dbReference>
<reference evidence="8 9" key="1">
    <citation type="submission" date="2016-01" db="EMBL/GenBank/DDBJ databases">
        <title>Genome sequence of the yeast Holleya sinecauda.</title>
        <authorList>
            <person name="Dietrich F.S."/>
        </authorList>
    </citation>
    <scope>NUCLEOTIDE SEQUENCE [LARGE SCALE GENOMIC DNA]</scope>
    <source>
        <strain evidence="8 9">ATCC 58844</strain>
    </source>
</reference>
<dbReference type="EMBL" id="CP014243">
    <property type="protein sequence ID" value="AMD20110.1"/>
    <property type="molecule type" value="Genomic_DNA"/>
</dbReference>
<dbReference type="InterPro" id="IPR036005">
    <property type="entry name" value="Creatinase/aminopeptidase-like"/>
</dbReference>
<organism evidence="8 9">
    <name type="scientific">Eremothecium sinecaudum</name>
    <dbReference type="NCBI Taxonomy" id="45286"/>
    <lineage>
        <taxon>Eukaryota</taxon>
        <taxon>Fungi</taxon>
        <taxon>Dikarya</taxon>
        <taxon>Ascomycota</taxon>
        <taxon>Saccharomycotina</taxon>
        <taxon>Saccharomycetes</taxon>
        <taxon>Saccharomycetales</taxon>
        <taxon>Saccharomycetaceae</taxon>
        <taxon>Eremothecium</taxon>
    </lineage>
</organism>
<evidence type="ECO:0000256" key="3">
    <source>
        <dbReference type="ARBA" id="ARBA00022723"/>
    </source>
</evidence>
<feature type="domain" description="Aminopeptidase P N-terminal" evidence="7">
    <location>
        <begin position="58"/>
        <end position="194"/>
    </location>
</feature>
<comment type="cofactor">
    <cofactor evidence="1">
        <name>Mn(2+)</name>
        <dbReference type="ChEBI" id="CHEBI:29035"/>
    </cofactor>
</comment>
<dbReference type="Gene3D" id="3.40.350.10">
    <property type="entry name" value="Creatinase/prolidase N-terminal domain"/>
    <property type="match status" value="1"/>
</dbReference>
<dbReference type="InterPro" id="IPR052433">
    <property type="entry name" value="X-Pro_dipept-like"/>
</dbReference>
<dbReference type="GeneID" id="28723343"/>
<keyword evidence="5" id="KW-0464">Manganese</keyword>
<sequence>MTLATFKVPLNLRYRRFSSTTIPFAQWMKRKPILINAGQPLHENRPNLLKPGELTPGITAISYFQRRNNLLEKLPPKSCAIVVGSQVKYASNVVFYPFQQNSDLYYLTGWNEPDSVMILEKPTNDLKDSIFHMIVPPNDRVIEQWEGSRSGTIGAREIFNADEATEVYNSPAYVSKILNRCEYVYFDSESKKNNSESGLFSRFFNPGQTQASVDIYEMLRRSNRNITVRNLKHLIAELRSIKSEAELKIMRKAGQISGRAYNQAYAQRFRNERTLESYLQYKIVSGGCDKMAYIPVVGAGANALCIHYTQNNDVMYDDEMVLVDAAGSLGGYCADISRTWPVSGKFTSAQRDLYEAVLAVQRRCISLCTSEQGYSLHDIHEKSVEFMKEELANVGLPSLTKGDVTKLYPHYIGHNLGLDVHDVSEVNRFQPLKEGQVITIEPGLYVPDETSFPSYFRNIGVRIEDNIAIGKKNYRNLTVEAAKEVVDIENIAQNGINSHIEEDVVAPLE</sequence>
<dbReference type="CDD" id="cd01087">
    <property type="entry name" value="Prolidase"/>
    <property type="match status" value="1"/>
</dbReference>
<dbReference type="PROSITE" id="PS00491">
    <property type="entry name" value="PROLINE_PEPTIDASE"/>
    <property type="match status" value="1"/>
</dbReference>
<dbReference type="OrthoDB" id="4215474at2759"/>
<evidence type="ECO:0000256" key="1">
    <source>
        <dbReference type="ARBA" id="ARBA00001936"/>
    </source>
</evidence>
<dbReference type="SUPFAM" id="SSF53092">
    <property type="entry name" value="Creatinase/prolidase N-terminal domain"/>
    <property type="match status" value="1"/>
</dbReference>
<dbReference type="InterPro" id="IPR000994">
    <property type="entry name" value="Pept_M24"/>
</dbReference>
<evidence type="ECO:0000313" key="9">
    <source>
        <dbReference type="Proteomes" id="UP000243052"/>
    </source>
</evidence>
<dbReference type="STRING" id="45286.A0A0X8HRI3"/>
<evidence type="ECO:0000259" key="7">
    <source>
        <dbReference type="SMART" id="SM01011"/>
    </source>
</evidence>
<evidence type="ECO:0000313" key="8">
    <source>
        <dbReference type="EMBL" id="AMD20110.1"/>
    </source>
</evidence>
<protein>
    <submittedName>
        <fullName evidence="8">HCL041Cp</fullName>
    </submittedName>
</protein>
<dbReference type="SMART" id="SM01011">
    <property type="entry name" value="AMP_N"/>
    <property type="match status" value="1"/>
</dbReference>
<dbReference type="PANTHER" id="PTHR43226:SF4">
    <property type="entry name" value="XAA-PRO AMINOPEPTIDASE 3"/>
    <property type="match status" value="1"/>
</dbReference>
<dbReference type="FunFam" id="3.90.230.10:FF:000026">
    <property type="entry name" value="Intermediate cleaving peptidase 55"/>
    <property type="match status" value="1"/>
</dbReference>
<dbReference type="Pfam" id="PF00557">
    <property type="entry name" value="Peptidase_M24"/>
    <property type="match status" value="1"/>
</dbReference>
<dbReference type="Proteomes" id="UP000243052">
    <property type="component" value="Chromosome iii"/>
</dbReference>
<keyword evidence="9" id="KW-1185">Reference proteome</keyword>
<keyword evidence="4" id="KW-0378">Hydrolase</keyword>
<evidence type="ECO:0000256" key="2">
    <source>
        <dbReference type="ARBA" id="ARBA00008766"/>
    </source>
</evidence>
<dbReference type="AlphaFoldDB" id="A0A0X8HRI3"/>
<dbReference type="SUPFAM" id="SSF55920">
    <property type="entry name" value="Creatinase/aminopeptidase"/>
    <property type="match status" value="1"/>
</dbReference>
<dbReference type="Gene3D" id="3.90.230.10">
    <property type="entry name" value="Creatinase/methionine aminopeptidase superfamily"/>
    <property type="match status" value="1"/>
</dbReference>
<name>A0A0X8HRI3_9SACH</name>
<dbReference type="Pfam" id="PF05195">
    <property type="entry name" value="AMP_N"/>
    <property type="match status" value="1"/>
</dbReference>
<dbReference type="GO" id="GO:0070006">
    <property type="term" value="F:metalloaminopeptidase activity"/>
    <property type="evidence" value="ECO:0007669"/>
    <property type="project" value="InterPro"/>
</dbReference>
<dbReference type="InterPro" id="IPR001131">
    <property type="entry name" value="Peptidase_M24B_aminopep-P_CS"/>
</dbReference>
<dbReference type="RefSeq" id="XP_017987106.1">
    <property type="nucleotide sequence ID" value="XM_018131006.1"/>
</dbReference>
<evidence type="ECO:0000256" key="4">
    <source>
        <dbReference type="ARBA" id="ARBA00022801"/>
    </source>
</evidence>
<dbReference type="GO" id="GO:0006508">
    <property type="term" value="P:proteolysis"/>
    <property type="evidence" value="ECO:0007669"/>
    <property type="project" value="TreeGrafter"/>
</dbReference>
<evidence type="ECO:0000256" key="5">
    <source>
        <dbReference type="ARBA" id="ARBA00023211"/>
    </source>
</evidence>
<dbReference type="PANTHER" id="PTHR43226">
    <property type="entry name" value="XAA-PRO AMINOPEPTIDASE 3"/>
    <property type="match status" value="1"/>
</dbReference>
<comment type="similarity">
    <text evidence="2 6">Belongs to the peptidase M24B family.</text>
</comment>
<dbReference type="GO" id="GO:0005739">
    <property type="term" value="C:mitochondrion"/>
    <property type="evidence" value="ECO:0007669"/>
    <property type="project" value="TreeGrafter"/>
</dbReference>
<dbReference type="InterPro" id="IPR007865">
    <property type="entry name" value="Aminopep_P_N"/>
</dbReference>
<accession>A0A0X8HRI3</accession>
<evidence type="ECO:0000256" key="6">
    <source>
        <dbReference type="RuleBase" id="RU000590"/>
    </source>
</evidence>
<proteinExistence type="inferred from homology"/>
<keyword evidence="3 6" id="KW-0479">Metal-binding</keyword>
<gene>
    <name evidence="8" type="ORF">AW171_hschr31980</name>
</gene>